<accession>A0A6L2LUY6</accession>
<proteinExistence type="predicted"/>
<dbReference type="PANTHER" id="PTHR31973:SF190">
    <property type="entry name" value="MULE TRANSPOSASE DOMAIN-CONTAINING PROTEIN"/>
    <property type="match status" value="1"/>
</dbReference>
<evidence type="ECO:0000313" key="1">
    <source>
        <dbReference type="EMBL" id="GEU64787.1"/>
    </source>
</evidence>
<organism evidence="1">
    <name type="scientific">Tanacetum cinerariifolium</name>
    <name type="common">Dalmatian daisy</name>
    <name type="synonym">Chrysanthemum cinerariifolium</name>
    <dbReference type="NCBI Taxonomy" id="118510"/>
    <lineage>
        <taxon>Eukaryota</taxon>
        <taxon>Viridiplantae</taxon>
        <taxon>Streptophyta</taxon>
        <taxon>Embryophyta</taxon>
        <taxon>Tracheophyta</taxon>
        <taxon>Spermatophyta</taxon>
        <taxon>Magnoliopsida</taxon>
        <taxon>eudicotyledons</taxon>
        <taxon>Gunneridae</taxon>
        <taxon>Pentapetalae</taxon>
        <taxon>asterids</taxon>
        <taxon>campanulids</taxon>
        <taxon>Asterales</taxon>
        <taxon>Asteraceae</taxon>
        <taxon>Asteroideae</taxon>
        <taxon>Anthemideae</taxon>
        <taxon>Anthemidinae</taxon>
        <taxon>Tanacetum</taxon>
    </lineage>
</organism>
<name>A0A6L2LUY6_TANCI</name>
<protein>
    <submittedName>
        <fullName evidence="1">Putative transposase, mutator type, MULE transposase domain protein</fullName>
    </submittedName>
</protein>
<comment type="caution">
    <text evidence="1">The sequence shown here is derived from an EMBL/GenBank/DDBJ whole genome shotgun (WGS) entry which is preliminary data.</text>
</comment>
<dbReference type="EMBL" id="BKCJ010005080">
    <property type="protein sequence ID" value="GEU64787.1"/>
    <property type="molecule type" value="Genomic_DNA"/>
</dbReference>
<reference evidence="1" key="1">
    <citation type="journal article" date="2019" name="Sci. Rep.">
        <title>Draft genome of Tanacetum cinerariifolium, the natural source of mosquito coil.</title>
        <authorList>
            <person name="Yamashiro T."/>
            <person name="Shiraishi A."/>
            <person name="Satake H."/>
            <person name="Nakayama K."/>
        </authorList>
    </citation>
    <scope>NUCLEOTIDE SEQUENCE</scope>
</reference>
<gene>
    <name evidence="1" type="ORF">Tci_036765</name>
</gene>
<sequence length="135" mass="15541">MQKKFHVVVSKDKAFRAKAMAQVYLRGDVKVQYALLRDYVCELKRCNPDTTIKIVVYDEEDPETPTRMFRRIYVCLGALKRGFREGGRELLGLDGAFMRGHYPGQMLTTVGVDANNGIYPVAYCIVESENQYFWT</sequence>
<dbReference type="AlphaFoldDB" id="A0A6L2LUY6"/>
<dbReference type="PANTHER" id="PTHR31973">
    <property type="entry name" value="POLYPROTEIN, PUTATIVE-RELATED"/>
    <property type="match status" value="1"/>
</dbReference>